<feature type="transmembrane region" description="Helical" evidence="1">
    <location>
        <begin position="67"/>
        <end position="86"/>
    </location>
</feature>
<organism evidence="2">
    <name type="scientific">Inoviridae sp. ctDDr4</name>
    <dbReference type="NCBI Taxonomy" id="2825777"/>
    <lineage>
        <taxon>Viruses</taxon>
        <taxon>Monodnaviria</taxon>
        <taxon>Loebvirae</taxon>
        <taxon>Hofneiviricota</taxon>
        <taxon>Faserviricetes</taxon>
        <taxon>Tubulavirales</taxon>
        <taxon>Inoviridae</taxon>
    </lineage>
</organism>
<reference evidence="2" key="1">
    <citation type="journal article" date="2021" name="Proc. Natl. Acad. Sci. U.S.A.">
        <title>A Catalog of Tens of Thousands of Viruses from Human Metagenomes Reveals Hidden Associations with Chronic Diseases.</title>
        <authorList>
            <person name="Tisza M.J."/>
            <person name="Buck C.B."/>
        </authorList>
    </citation>
    <scope>NUCLEOTIDE SEQUENCE</scope>
    <source>
        <strain evidence="2">CtDDr4</strain>
    </source>
</reference>
<evidence type="ECO:0000313" key="2">
    <source>
        <dbReference type="EMBL" id="DAG02165.1"/>
    </source>
</evidence>
<keyword evidence="1" id="KW-0472">Membrane</keyword>
<name>A0A8S5V649_9VIRU</name>
<evidence type="ECO:0000256" key="1">
    <source>
        <dbReference type="SAM" id="Phobius"/>
    </source>
</evidence>
<keyword evidence="1" id="KW-1133">Transmembrane helix</keyword>
<protein>
    <submittedName>
        <fullName evidence="2">Uncharacterized protein</fullName>
    </submittedName>
</protein>
<feature type="transmembrane region" description="Helical" evidence="1">
    <location>
        <begin position="12"/>
        <end position="32"/>
    </location>
</feature>
<proteinExistence type="predicted"/>
<keyword evidence="1" id="KW-0812">Transmembrane</keyword>
<sequence length="105" mass="12114">MIGKLISLLFNFILKIVMTIIQLICLPLNALFDNVFPDFDKYITIINNGLNSAFSPLSWAISIIPPLVREVLLFIFTIELSIVLIMKSTRLTSRVWSILQKLKFW</sequence>
<accession>A0A8S5V649</accession>
<dbReference type="EMBL" id="BK016205">
    <property type="protein sequence ID" value="DAG02165.1"/>
    <property type="molecule type" value="Genomic_DNA"/>
</dbReference>